<gene>
    <name evidence="1" type="ORF">LOD99_2261</name>
</gene>
<comment type="caution">
    <text evidence="1">The sequence shown here is derived from an EMBL/GenBank/DDBJ whole genome shotgun (WGS) entry which is preliminary data.</text>
</comment>
<dbReference type="EMBL" id="JAKMXF010000199">
    <property type="protein sequence ID" value="KAI6655426.1"/>
    <property type="molecule type" value="Genomic_DNA"/>
</dbReference>
<name>A0AAV7K3C0_9METZ</name>
<evidence type="ECO:0000313" key="2">
    <source>
        <dbReference type="Proteomes" id="UP001165289"/>
    </source>
</evidence>
<dbReference type="Proteomes" id="UP001165289">
    <property type="component" value="Unassembled WGS sequence"/>
</dbReference>
<evidence type="ECO:0000313" key="1">
    <source>
        <dbReference type="EMBL" id="KAI6655426.1"/>
    </source>
</evidence>
<dbReference type="AlphaFoldDB" id="A0AAV7K3C0"/>
<reference evidence="1 2" key="1">
    <citation type="journal article" date="2023" name="BMC Biol.">
        <title>The compact genome of the sponge Oopsacas minuta (Hexactinellida) is lacking key metazoan core genes.</title>
        <authorList>
            <person name="Santini S."/>
            <person name="Schenkelaars Q."/>
            <person name="Jourda C."/>
            <person name="Duchesne M."/>
            <person name="Belahbib H."/>
            <person name="Rocher C."/>
            <person name="Selva M."/>
            <person name="Riesgo A."/>
            <person name="Vervoort M."/>
            <person name="Leys S.P."/>
            <person name="Kodjabachian L."/>
            <person name="Le Bivic A."/>
            <person name="Borchiellini C."/>
            <person name="Claverie J.M."/>
            <person name="Renard E."/>
        </authorList>
    </citation>
    <scope>NUCLEOTIDE SEQUENCE [LARGE SCALE GENOMIC DNA]</scope>
    <source>
        <strain evidence="1">SPO-2</strain>
    </source>
</reference>
<proteinExistence type="predicted"/>
<organism evidence="1 2">
    <name type="scientific">Oopsacas minuta</name>
    <dbReference type="NCBI Taxonomy" id="111878"/>
    <lineage>
        <taxon>Eukaryota</taxon>
        <taxon>Metazoa</taxon>
        <taxon>Porifera</taxon>
        <taxon>Hexactinellida</taxon>
        <taxon>Hexasterophora</taxon>
        <taxon>Lyssacinosida</taxon>
        <taxon>Leucopsacidae</taxon>
        <taxon>Oopsacas</taxon>
    </lineage>
</organism>
<sequence length="130" mass="15376">MQKQMFIEYKWLKLNEDMETCHCAVCVWAIKNNRIQPIEKGNTRGTSKWVKTGDGEGWRSTKKGKSSLDRYMGENQPDYQKVWLVYQMEIIKPVIEDRFHRIKRGDIEFNDLSSVLDSVMTWGITRTRPT</sequence>
<accession>A0AAV7K3C0</accession>
<keyword evidence="2" id="KW-1185">Reference proteome</keyword>
<protein>
    <submittedName>
        <fullName evidence="1">Uncharacterized protein</fullName>
    </submittedName>
</protein>